<keyword evidence="2" id="KW-0378">Hydrolase</keyword>
<evidence type="ECO:0000313" key="2">
    <source>
        <dbReference type="EMBL" id="SMF68653.1"/>
    </source>
</evidence>
<dbReference type="InterPro" id="IPR020988">
    <property type="entry name" value="Pept_U32_collagenase"/>
</dbReference>
<evidence type="ECO:0000313" key="3">
    <source>
        <dbReference type="Proteomes" id="UP000192907"/>
    </source>
</evidence>
<dbReference type="PANTHER" id="PTHR30217:SF10">
    <property type="entry name" value="23S RRNA 5-HYDROXYCYTIDINE C2501 SYNTHASE"/>
    <property type="match status" value="1"/>
</dbReference>
<dbReference type="Pfam" id="PF12392">
    <property type="entry name" value="DUF3656"/>
    <property type="match status" value="1"/>
</dbReference>
<reference evidence="3" key="1">
    <citation type="submission" date="2017-04" db="EMBL/GenBank/DDBJ databases">
        <authorList>
            <person name="Varghese N."/>
            <person name="Submissions S."/>
        </authorList>
    </citation>
    <scope>NUCLEOTIDE SEQUENCE [LARGE SCALE GENOMIC DNA]</scope>
    <source>
        <strain evidence="3">RKEM611</strain>
    </source>
</reference>
<dbReference type="InterPro" id="IPR001539">
    <property type="entry name" value="Peptidase_U32"/>
</dbReference>
<dbReference type="InterPro" id="IPR051454">
    <property type="entry name" value="RNA/ubiquinone_mod_enzymes"/>
</dbReference>
<protein>
    <submittedName>
        <fullName evidence="2">Putative protease</fullName>
    </submittedName>
</protein>
<dbReference type="PANTHER" id="PTHR30217">
    <property type="entry name" value="PEPTIDASE U32 FAMILY"/>
    <property type="match status" value="1"/>
</dbReference>
<dbReference type="Proteomes" id="UP000192907">
    <property type="component" value="Unassembled WGS sequence"/>
</dbReference>
<dbReference type="OrthoDB" id="9758184at2"/>
<sequence>MLSLSMQRDHIVTQRNEPKAVQIGKVPEILAPAGGRAQFFAALNAGADAVYLGLKEFNARGRAENFSIEDLEELVPLAKDQGMKVLVTLNILLKDIEFDRLIERLSQLQWVGIHAVIIQDLGVARIVRDYFPSLRMHASTQMAVHNVHGVRQAKAMGFQRVVVARELTIQELKLIHKELAETPVEIEAFCHGSLCYSYSGLCFFSGAEDARSGNRGECAYTCRKPYKILNEPGHGFLFSMKDLNSNQDLERLVEAQVDTLKIEGRKKDAQYVATVVGMYRKRLNEIFGRNTAPQDRSYMRDFKKDMAFSFHRDTTSFFMNGRYHENVIDLSNPTHRGLEVGKVSQVKGRQVVFDTMEPIERFDGLRIDPVAATFHAKPQHGSQVQGHMGEATRKYENKICQFSVRDMYINGKKAPRGQKRQRLTISLPDEVPLPKVGDPIFKTRSNELKRVTEALAKPREARLMALKEIDLDIFADSHDGETTLRFKAHLRGQELATHQFSWPAERPKKAATLEDDLKRSLSLFGDFNLHANLSVEGDLNWFLPRSQVKRLKQDLGTVIQKGIETYTRRSIQGGRLAMSRQRSSLPPALDESYTVKIDRMEYMDFLVQYKLDTGFSPAEIIFEPKRAFLSGKPQDLMKELWLKAQHLGTTLRLAIPTVLRAWDEAVVKRYVSAYWELGGRAFDLGNVGAKSALQAWGYETSDMVSDFTLYSLNTAAVEELGALGLKRVCLSVEDDETSIMTKLQSWPEIGVQAEVILYKDTPLFIAEACSLTALHHGCPTAKVCGYRTLEVENDEGEQFLIAHESCKSIVYGKQAYSISHYRERLQAAGVGCFRIDFLTRPYDQKGFTNVLNSCLTGSKVADSHAANYSRELL</sequence>
<evidence type="ECO:0000259" key="1">
    <source>
        <dbReference type="Pfam" id="PF12392"/>
    </source>
</evidence>
<organism evidence="2 3">
    <name type="scientific">Pseudobacteriovorax antillogorgiicola</name>
    <dbReference type="NCBI Taxonomy" id="1513793"/>
    <lineage>
        <taxon>Bacteria</taxon>
        <taxon>Pseudomonadati</taxon>
        <taxon>Bdellovibrionota</taxon>
        <taxon>Oligoflexia</taxon>
        <taxon>Oligoflexales</taxon>
        <taxon>Pseudobacteriovoracaceae</taxon>
        <taxon>Pseudobacteriovorax</taxon>
    </lineage>
</organism>
<dbReference type="GO" id="GO:0006508">
    <property type="term" value="P:proteolysis"/>
    <property type="evidence" value="ECO:0007669"/>
    <property type="project" value="UniProtKB-KW"/>
</dbReference>
<name>A0A1Y6CJF4_9BACT</name>
<keyword evidence="3" id="KW-1185">Reference proteome</keyword>
<dbReference type="AlphaFoldDB" id="A0A1Y6CJF4"/>
<proteinExistence type="predicted"/>
<dbReference type="RefSeq" id="WP_132323868.1">
    <property type="nucleotide sequence ID" value="NZ_FWZT01000024.1"/>
</dbReference>
<dbReference type="STRING" id="1513793.SAMN06296036_12449"/>
<dbReference type="Pfam" id="PF01136">
    <property type="entry name" value="Peptidase_U32"/>
    <property type="match status" value="1"/>
</dbReference>
<accession>A0A1Y6CJF4</accession>
<feature type="domain" description="Peptidase U32 collagenase" evidence="1">
    <location>
        <begin position="440"/>
        <end position="555"/>
    </location>
</feature>
<dbReference type="GO" id="GO:0008233">
    <property type="term" value="F:peptidase activity"/>
    <property type="evidence" value="ECO:0007669"/>
    <property type="project" value="UniProtKB-KW"/>
</dbReference>
<keyword evidence="2" id="KW-0645">Protease</keyword>
<dbReference type="EMBL" id="FWZT01000024">
    <property type="protein sequence ID" value="SMF68653.1"/>
    <property type="molecule type" value="Genomic_DNA"/>
</dbReference>
<gene>
    <name evidence="2" type="ORF">SAMN06296036_12449</name>
</gene>